<evidence type="ECO:0000256" key="5">
    <source>
        <dbReference type="SAM" id="SignalP"/>
    </source>
</evidence>
<comment type="similarity">
    <text evidence="2">Belongs to the PBP/GOBP family.</text>
</comment>
<dbReference type="InterPro" id="IPR006170">
    <property type="entry name" value="PBP/GOBP"/>
</dbReference>
<feature type="chain" id="PRO_5011984799" evidence="5">
    <location>
        <begin position="19"/>
        <end position="202"/>
    </location>
</feature>
<accession>A0A1U9W503</accession>
<evidence type="ECO:0000256" key="3">
    <source>
        <dbReference type="ARBA" id="ARBA00022525"/>
    </source>
</evidence>
<dbReference type="PANTHER" id="PTHR21066">
    <property type="entry name" value="ODORANT-BINDING PROTEIN 59A-RELATED"/>
    <property type="match status" value="1"/>
</dbReference>
<dbReference type="EMBL" id="KX900464">
    <property type="protein sequence ID" value="AQY18976.1"/>
    <property type="molecule type" value="mRNA"/>
</dbReference>
<feature type="region of interest" description="Disordered" evidence="4">
    <location>
        <begin position="54"/>
        <end position="104"/>
    </location>
</feature>
<dbReference type="GO" id="GO:0005549">
    <property type="term" value="F:odorant binding"/>
    <property type="evidence" value="ECO:0007669"/>
    <property type="project" value="InterPro"/>
</dbReference>
<dbReference type="SUPFAM" id="SSF47565">
    <property type="entry name" value="Insect pheromone/odorant-binding proteins"/>
    <property type="match status" value="1"/>
</dbReference>
<dbReference type="InterPro" id="IPR036728">
    <property type="entry name" value="PBP_GOBP_sf"/>
</dbReference>
<evidence type="ECO:0000313" key="6">
    <source>
        <dbReference type="EMBL" id="AQY18976.1"/>
    </source>
</evidence>
<keyword evidence="3" id="KW-0964">Secreted</keyword>
<feature type="signal peptide" evidence="5">
    <location>
        <begin position="1"/>
        <end position="18"/>
    </location>
</feature>
<dbReference type="AlphaFoldDB" id="A0A1U9W503"/>
<dbReference type="Pfam" id="PF01395">
    <property type="entry name" value="PBP_GOBP"/>
    <property type="match status" value="1"/>
</dbReference>
<feature type="compositionally biased region" description="Basic and acidic residues" evidence="4">
    <location>
        <begin position="80"/>
        <end position="96"/>
    </location>
</feature>
<dbReference type="GO" id="GO:0005576">
    <property type="term" value="C:extracellular region"/>
    <property type="evidence" value="ECO:0007669"/>
    <property type="project" value="UniProtKB-SubCell"/>
</dbReference>
<reference evidence="6" key="1">
    <citation type="submission" date="2016-09" db="EMBL/GenBank/DDBJ databases">
        <title>Identification and Expression Profile Analysis of Odorant-binding Proteins Genes in Galeruca daurica.</title>
        <authorList>
            <person name="Li L."/>
            <person name="Pang B."/>
        </authorList>
    </citation>
    <scope>NUCLEOTIDE SEQUENCE</scope>
</reference>
<gene>
    <name evidence="6" type="primary">OBP12</name>
</gene>
<sequence length="202" mass="22676">MKYFIVLISAGIFGFSYALKCDIQKTNGDKIRNALSKCVKNNNTDSFWAMLSENEENSSEETQNNMEDTVNNSRSANSSERPKRASNDMLKNKTMQEDDTDNSTSKVADISENCIIQCVLSNMDLVDSKGMPDQEKLVNEIVKTATTRELQTFLQESIDQCYQEMDKDNNLDDCSSSMKLVKCLADKGRENCADWPAGGLPF</sequence>
<evidence type="ECO:0000256" key="1">
    <source>
        <dbReference type="ARBA" id="ARBA00004613"/>
    </source>
</evidence>
<organism evidence="6">
    <name type="scientific">Galeruca daurica</name>
    <dbReference type="NCBI Taxonomy" id="1651263"/>
    <lineage>
        <taxon>Eukaryota</taxon>
        <taxon>Metazoa</taxon>
        <taxon>Ecdysozoa</taxon>
        <taxon>Arthropoda</taxon>
        <taxon>Hexapoda</taxon>
        <taxon>Insecta</taxon>
        <taxon>Pterygota</taxon>
        <taxon>Neoptera</taxon>
        <taxon>Endopterygota</taxon>
        <taxon>Coleoptera</taxon>
        <taxon>Polyphaga</taxon>
        <taxon>Cucujiformia</taxon>
        <taxon>Chrysomeloidea</taxon>
        <taxon>Chrysomelidae</taxon>
        <taxon>Galerucinae</taxon>
        <taxon>Galerucites</taxon>
        <taxon>Galeruca</taxon>
    </lineage>
</organism>
<evidence type="ECO:0000256" key="2">
    <source>
        <dbReference type="ARBA" id="ARBA00008098"/>
    </source>
</evidence>
<comment type="subcellular location">
    <subcellularLocation>
        <location evidence="1">Secreted</location>
    </subcellularLocation>
</comment>
<proteinExistence type="evidence at transcript level"/>
<feature type="compositionally biased region" description="Polar residues" evidence="4">
    <location>
        <begin position="68"/>
        <end position="79"/>
    </location>
</feature>
<protein>
    <submittedName>
        <fullName evidence="6">Odorant-binding protein</fullName>
    </submittedName>
</protein>
<dbReference type="InterPro" id="IPR052295">
    <property type="entry name" value="Odorant-binding_protein"/>
</dbReference>
<evidence type="ECO:0000256" key="4">
    <source>
        <dbReference type="SAM" id="MobiDB-lite"/>
    </source>
</evidence>
<dbReference type="PANTHER" id="PTHR21066:SF9">
    <property type="entry name" value="ODORANT-BINDING PROTEIN 59A"/>
    <property type="match status" value="1"/>
</dbReference>
<keyword evidence="5" id="KW-0732">Signal</keyword>
<name>A0A1U9W503_9CUCU</name>
<dbReference type="Gene3D" id="1.10.238.20">
    <property type="entry name" value="Pheromone/general odorant binding protein domain"/>
    <property type="match status" value="1"/>
</dbReference>